<evidence type="ECO:0000256" key="3">
    <source>
        <dbReference type="ARBA" id="ARBA00023004"/>
    </source>
</evidence>
<dbReference type="GO" id="GO:0016787">
    <property type="term" value="F:hydrolase activity"/>
    <property type="evidence" value="ECO:0007669"/>
    <property type="project" value="UniProtKB-KW"/>
</dbReference>
<dbReference type="EMBL" id="JAFBXF010000014">
    <property type="protein sequence ID" value="MBM2418971.1"/>
    <property type="molecule type" value="Genomic_DNA"/>
</dbReference>
<comment type="similarity">
    <text evidence="4">Belongs to the cyclic nucleotide phosphodiesterase class-III family.</text>
</comment>
<dbReference type="InterPro" id="IPR029052">
    <property type="entry name" value="Metallo-depent_PP-like"/>
</dbReference>
<gene>
    <name evidence="6" type="ORF">JQX41_18435</name>
    <name evidence="7" type="ORF">JQX48_18455</name>
</gene>
<protein>
    <submittedName>
        <fullName evidence="6">Metallophosphoesterase</fullName>
    </submittedName>
</protein>
<evidence type="ECO:0000313" key="9">
    <source>
        <dbReference type="Proteomes" id="UP000809440"/>
    </source>
</evidence>
<proteinExistence type="inferred from homology"/>
<sequence length="261" mass="29068">MGFTHKILWMSDLHQTVSGQVEGVNSRTRLRQVIDQMNRYHPDAACCVVSGDLTDTGTPEEYAALTDRLASLNTPLLPMIGNHDNRENLLAALPYSGSGLESYYQYRFDMDENVSLLCLDTALPGSDAGAFDPVRLDWLAQRLHDTADRRVLVFTHHPPGPLGLGLLDDMPLLDHQPFIDLIANAPQVEHLFCGHVHRPVSGVIGGVPFTALRSIAHQTRPPHQTWDWSNFVAHDERPQYAVILIGPDRIIVQMTDIEDPA</sequence>
<evidence type="ECO:0000313" key="7">
    <source>
        <dbReference type="EMBL" id="MBM2418971.1"/>
    </source>
</evidence>
<dbReference type="EMBL" id="JAFBXE010000014">
    <property type="protein sequence ID" value="MBM2414300.1"/>
    <property type="molecule type" value="Genomic_DNA"/>
</dbReference>
<feature type="domain" description="Calcineurin-like phosphoesterase" evidence="5">
    <location>
        <begin position="6"/>
        <end position="199"/>
    </location>
</feature>
<dbReference type="Proteomes" id="UP000809440">
    <property type="component" value="Unassembled WGS sequence"/>
</dbReference>
<keyword evidence="3" id="KW-0408">Iron</keyword>
<keyword evidence="2" id="KW-0378">Hydrolase</keyword>
<dbReference type="RefSeq" id="WP_085627649.1">
    <property type="nucleotide sequence ID" value="NZ_JAFBWU010000014.1"/>
</dbReference>
<dbReference type="AlphaFoldDB" id="A0A9Q2S1C3"/>
<dbReference type="Proteomes" id="UP000755667">
    <property type="component" value="Unassembled WGS sequence"/>
</dbReference>
<evidence type="ECO:0000256" key="4">
    <source>
        <dbReference type="ARBA" id="ARBA00025742"/>
    </source>
</evidence>
<dbReference type="GO" id="GO:0046872">
    <property type="term" value="F:metal ion binding"/>
    <property type="evidence" value="ECO:0007669"/>
    <property type="project" value="UniProtKB-KW"/>
</dbReference>
<dbReference type="InterPro" id="IPR004843">
    <property type="entry name" value="Calcineurin-like_PHP"/>
</dbReference>
<evidence type="ECO:0000313" key="6">
    <source>
        <dbReference type="EMBL" id="MBM2414300.1"/>
    </source>
</evidence>
<keyword evidence="1" id="KW-0479">Metal-binding</keyword>
<evidence type="ECO:0000313" key="8">
    <source>
        <dbReference type="Proteomes" id="UP000755667"/>
    </source>
</evidence>
<organism evidence="6 8">
    <name type="scientific">Marivita cryptomonadis</name>
    <dbReference type="NCBI Taxonomy" id="505252"/>
    <lineage>
        <taxon>Bacteria</taxon>
        <taxon>Pseudomonadati</taxon>
        <taxon>Pseudomonadota</taxon>
        <taxon>Alphaproteobacteria</taxon>
        <taxon>Rhodobacterales</taxon>
        <taxon>Roseobacteraceae</taxon>
        <taxon>Marivita</taxon>
    </lineage>
</organism>
<evidence type="ECO:0000259" key="5">
    <source>
        <dbReference type="Pfam" id="PF00149"/>
    </source>
</evidence>
<dbReference type="Gene3D" id="3.60.21.10">
    <property type="match status" value="1"/>
</dbReference>
<dbReference type="OrthoDB" id="651281at2"/>
<comment type="caution">
    <text evidence="6">The sequence shown here is derived from an EMBL/GenBank/DDBJ whole genome shotgun (WGS) entry which is preliminary data.</text>
</comment>
<dbReference type="Pfam" id="PF00149">
    <property type="entry name" value="Metallophos"/>
    <property type="match status" value="1"/>
</dbReference>
<keyword evidence="9" id="KW-1185">Reference proteome</keyword>
<evidence type="ECO:0000256" key="2">
    <source>
        <dbReference type="ARBA" id="ARBA00022801"/>
    </source>
</evidence>
<reference evidence="6 9" key="1">
    <citation type="submission" date="2021-01" db="EMBL/GenBank/DDBJ databases">
        <title>Diatom-associated Roseobacters Show Island Model of Population Structure.</title>
        <authorList>
            <person name="Qu L."/>
            <person name="Feng X."/>
            <person name="Chen Y."/>
            <person name="Li L."/>
            <person name="Wang X."/>
            <person name="Hu Z."/>
            <person name="Wang H."/>
            <person name="Luo H."/>
        </authorList>
    </citation>
    <scope>NUCLEOTIDE SEQUENCE</scope>
    <source>
        <strain evidence="7 9">CC28-63</strain>
        <strain evidence="6">CC28-69</strain>
    </source>
</reference>
<accession>A0A9Q2S1C3</accession>
<dbReference type="SUPFAM" id="SSF56300">
    <property type="entry name" value="Metallo-dependent phosphatases"/>
    <property type="match status" value="1"/>
</dbReference>
<name>A0A9Q2S1C3_9RHOB</name>
<dbReference type="InterPro" id="IPR050884">
    <property type="entry name" value="CNP_phosphodiesterase-III"/>
</dbReference>
<evidence type="ECO:0000256" key="1">
    <source>
        <dbReference type="ARBA" id="ARBA00022723"/>
    </source>
</evidence>
<dbReference type="PANTHER" id="PTHR42988:SF2">
    <property type="entry name" value="CYCLIC NUCLEOTIDE PHOSPHODIESTERASE CBUA0032-RELATED"/>
    <property type="match status" value="1"/>
</dbReference>
<dbReference type="PANTHER" id="PTHR42988">
    <property type="entry name" value="PHOSPHOHYDROLASE"/>
    <property type="match status" value="1"/>
</dbReference>